<dbReference type="Proteomes" id="UP000224460">
    <property type="component" value="Unassembled WGS sequence"/>
</dbReference>
<protein>
    <submittedName>
        <fullName evidence="1">Uncharacterized protein</fullName>
    </submittedName>
</protein>
<organism evidence="1 2">
    <name type="scientific">Sporanaerobium hydrogeniformans</name>
    <dbReference type="NCBI Taxonomy" id="3072179"/>
    <lineage>
        <taxon>Bacteria</taxon>
        <taxon>Bacillati</taxon>
        <taxon>Bacillota</taxon>
        <taxon>Clostridia</taxon>
        <taxon>Lachnospirales</taxon>
        <taxon>Lachnospiraceae</taxon>
        <taxon>Sporanaerobium</taxon>
    </lineage>
</organism>
<proteinExistence type="predicted"/>
<evidence type="ECO:0000313" key="2">
    <source>
        <dbReference type="Proteomes" id="UP000224460"/>
    </source>
</evidence>
<keyword evidence="2" id="KW-1185">Reference proteome</keyword>
<reference evidence="1" key="1">
    <citation type="submission" date="2017-10" db="EMBL/GenBank/DDBJ databases">
        <title>Genome sequence of cellulolytic Lachnospiraceae bacterium XHS1971 isolated from hotspring sediment.</title>
        <authorList>
            <person name="Vasudevan G."/>
            <person name="Joshi A.J."/>
            <person name="Hivarkar S."/>
            <person name="Lanjekar V.B."/>
            <person name="Dhakephalkar P.K."/>
            <person name="Dagar S."/>
        </authorList>
    </citation>
    <scope>NUCLEOTIDE SEQUENCE</scope>
    <source>
        <strain evidence="1">XHS1971</strain>
    </source>
</reference>
<accession>A0AC61DFW7</accession>
<evidence type="ECO:0000313" key="1">
    <source>
        <dbReference type="EMBL" id="PHV71913.1"/>
    </source>
</evidence>
<gene>
    <name evidence="1" type="ORF">CS063_00075</name>
</gene>
<comment type="caution">
    <text evidence="1">The sequence shown here is derived from an EMBL/GenBank/DDBJ whole genome shotgun (WGS) entry which is preliminary data.</text>
</comment>
<name>A0AC61DFW7_9FIRM</name>
<dbReference type="EMBL" id="PEDL01000001">
    <property type="protein sequence ID" value="PHV71913.1"/>
    <property type="molecule type" value="Genomic_DNA"/>
</dbReference>
<sequence>MLLLEYEDFLRQINVAIEEKREEQVFTRWINGYQNEMSLDEFKQKVNFKKLSEIYIENKDVETVLDDLLKKFG</sequence>